<evidence type="ECO:0000313" key="1">
    <source>
        <dbReference type="EMBL" id="TCP28793.1"/>
    </source>
</evidence>
<protein>
    <submittedName>
        <fullName evidence="1">Uncharacterized protein</fullName>
    </submittedName>
</protein>
<dbReference type="AlphaFoldDB" id="A0A4R2P257"/>
<comment type="caution">
    <text evidence="1">The sequence shown here is derived from an EMBL/GenBank/DDBJ whole genome shotgun (WGS) entry which is preliminary data.</text>
</comment>
<sequence>MENVKHNYKALLMEYDKASEFFQETGFTRLLAHALENLERFERVFIKYFSLEELQELQVELGSQGLAIV</sequence>
<proteinExistence type="predicted"/>
<keyword evidence="2" id="KW-1185">Reference proteome</keyword>
<organism evidence="1 2">
    <name type="scientific">Scopulibacillus darangshiensis</name>
    <dbReference type="NCBI Taxonomy" id="442528"/>
    <lineage>
        <taxon>Bacteria</taxon>
        <taxon>Bacillati</taxon>
        <taxon>Bacillota</taxon>
        <taxon>Bacilli</taxon>
        <taxon>Bacillales</taxon>
        <taxon>Sporolactobacillaceae</taxon>
        <taxon>Scopulibacillus</taxon>
    </lineage>
</organism>
<dbReference type="RefSeq" id="WP_132746286.1">
    <property type="nucleotide sequence ID" value="NZ_SLXK01000015.1"/>
</dbReference>
<reference evidence="1 2" key="1">
    <citation type="submission" date="2019-03" db="EMBL/GenBank/DDBJ databases">
        <title>Genomic Encyclopedia of Type Strains, Phase IV (KMG-IV): sequencing the most valuable type-strain genomes for metagenomic binning, comparative biology and taxonomic classification.</title>
        <authorList>
            <person name="Goeker M."/>
        </authorList>
    </citation>
    <scope>NUCLEOTIDE SEQUENCE [LARGE SCALE GENOMIC DNA]</scope>
    <source>
        <strain evidence="1 2">DSM 19377</strain>
    </source>
</reference>
<accession>A0A4R2P257</accession>
<dbReference type="Proteomes" id="UP000295416">
    <property type="component" value="Unassembled WGS sequence"/>
</dbReference>
<dbReference type="EMBL" id="SLXK01000015">
    <property type="protein sequence ID" value="TCP28793.1"/>
    <property type="molecule type" value="Genomic_DNA"/>
</dbReference>
<name>A0A4R2P257_9BACL</name>
<evidence type="ECO:0000313" key="2">
    <source>
        <dbReference type="Proteomes" id="UP000295416"/>
    </source>
</evidence>
<gene>
    <name evidence="1" type="ORF">EV207_11518</name>
</gene>